<evidence type="ECO:0000313" key="18">
    <source>
        <dbReference type="Proteomes" id="UP000298381"/>
    </source>
</evidence>
<dbReference type="InterPro" id="IPR001757">
    <property type="entry name" value="P_typ_ATPase"/>
</dbReference>
<dbReference type="FunFam" id="3.30.70.100:FF:000005">
    <property type="entry name" value="Copper-exporting P-type ATPase A"/>
    <property type="match status" value="1"/>
</dbReference>
<dbReference type="PROSITE" id="PS50846">
    <property type="entry name" value="HMA_2"/>
    <property type="match status" value="1"/>
</dbReference>
<evidence type="ECO:0000259" key="16">
    <source>
        <dbReference type="PROSITE" id="PS50846"/>
    </source>
</evidence>
<dbReference type="Proteomes" id="UP000298381">
    <property type="component" value="Unassembled WGS sequence"/>
</dbReference>
<dbReference type="Pfam" id="PF00403">
    <property type="entry name" value="HMA"/>
    <property type="match status" value="1"/>
</dbReference>
<evidence type="ECO:0000313" key="17">
    <source>
        <dbReference type="EMBL" id="TFZ39139.1"/>
    </source>
</evidence>
<dbReference type="InterPro" id="IPR044492">
    <property type="entry name" value="P_typ_ATPase_HD_dom"/>
</dbReference>
<organism evidence="17 18">
    <name type="scientific">Soehngenia longivitae</name>
    <dbReference type="NCBI Taxonomy" id="2562294"/>
    <lineage>
        <taxon>Bacteria</taxon>
        <taxon>Bacillati</taxon>
        <taxon>Bacillota</taxon>
        <taxon>Tissierellia</taxon>
        <taxon>Tissierellales</taxon>
        <taxon>Tissierellaceae</taxon>
        <taxon>Soehngenia</taxon>
    </lineage>
</organism>
<keyword evidence="15" id="KW-0175">Coiled coil</keyword>
<comment type="subcellular location">
    <subcellularLocation>
        <location evidence="1">Cell membrane</location>
        <topology evidence="1">Multi-pass membrane protein</topology>
    </subcellularLocation>
</comment>
<dbReference type="Gene3D" id="2.70.150.10">
    <property type="entry name" value="Calcium-transporting ATPase, cytoplasmic transduction domain A"/>
    <property type="match status" value="1"/>
</dbReference>
<feature type="transmembrane region" description="Helical" evidence="14">
    <location>
        <begin position="107"/>
        <end position="125"/>
    </location>
</feature>
<comment type="caution">
    <text evidence="17">The sequence shown here is derived from an EMBL/GenBank/DDBJ whole genome shotgun (WGS) entry which is preliminary data.</text>
</comment>
<dbReference type="SUPFAM" id="SSF81653">
    <property type="entry name" value="Calcium ATPase, transduction domain A"/>
    <property type="match status" value="1"/>
</dbReference>
<feature type="coiled-coil region" evidence="15">
    <location>
        <begin position="3"/>
        <end position="30"/>
    </location>
</feature>
<dbReference type="SFLD" id="SFLDF00027">
    <property type="entry name" value="p-type_atpase"/>
    <property type="match status" value="1"/>
</dbReference>
<dbReference type="GO" id="GO:0140581">
    <property type="term" value="F:P-type monovalent copper transporter activity"/>
    <property type="evidence" value="ECO:0007669"/>
    <property type="project" value="UniProtKB-EC"/>
</dbReference>
<dbReference type="EC" id="7.2.2.8" evidence="3"/>
<evidence type="ECO:0000256" key="3">
    <source>
        <dbReference type="ARBA" id="ARBA00012517"/>
    </source>
</evidence>
<dbReference type="Gene3D" id="3.30.70.100">
    <property type="match status" value="1"/>
</dbReference>
<protein>
    <recommendedName>
        <fullName evidence="3">P-type Cu(+) transporter</fullName>
        <ecNumber evidence="3">7.2.2.8</ecNumber>
    </recommendedName>
</protein>
<feature type="transmembrane region" description="Helical" evidence="14">
    <location>
        <begin position="322"/>
        <end position="344"/>
    </location>
</feature>
<keyword evidence="18" id="KW-1185">Reference proteome</keyword>
<dbReference type="CDD" id="cd02094">
    <property type="entry name" value="P-type_ATPase_Cu-like"/>
    <property type="match status" value="1"/>
</dbReference>
<keyword evidence="6 14" id="KW-0547">Nucleotide-binding</keyword>
<evidence type="ECO:0000256" key="14">
    <source>
        <dbReference type="RuleBase" id="RU362081"/>
    </source>
</evidence>
<evidence type="ECO:0000256" key="5">
    <source>
        <dbReference type="ARBA" id="ARBA00022723"/>
    </source>
</evidence>
<evidence type="ECO:0000256" key="10">
    <source>
        <dbReference type="ARBA" id="ARBA00022989"/>
    </source>
</evidence>
<dbReference type="GO" id="GO:0055070">
    <property type="term" value="P:copper ion homeostasis"/>
    <property type="evidence" value="ECO:0007669"/>
    <property type="project" value="TreeGrafter"/>
</dbReference>
<dbReference type="SFLD" id="SFLDS00003">
    <property type="entry name" value="Haloacid_Dehalogenase"/>
    <property type="match status" value="1"/>
</dbReference>
<keyword evidence="11" id="KW-0186">Copper</keyword>
<evidence type="ECO:0000256" key="2">
    <source>
        <dbReference type="ARBA" id="ARBA00006024"/>
    </source>
</evidence>
<feature type="transmembrane region" description="Helical" evidence="14">
    <location>
        <begin position="663"/>
        <end position="680"/>
    </location>
</feature>
<dbReference type="Gene3D" id="3.40.1110.10">
    <property type="entry name" value="Calcium-transporting ATPase, cytoplasmic domain N"/>
    <property type="match status" value="2"/>
</dbReference>
<dbReference type="GO" id="GO:0005886">
    <property type="term" value="C:plasma membrane"/>
    <property type="evidence" value="ECO:0007669"/>
    <property type="project" value="UniProtKB-SubCell"/>
</dbReference>
<evidence type="ECO:0000256" key="12">
    <source>
        <dbReference type="ARBA" id="ARBA00023136"/>
    </source>
</evidence>
<dbReference type="Gene3D" id="3.40.50.1000">
    <property type="entry name" value="HAD superfamily/HAD-like"/>
    <property type="match status" value="1"/>
</dbReference>
<dbReference type="GO" id="GO:0016887">
    <property type="term" value="F:ATP hydrolysis activity"/>
    <property type="evidence" value="ECO:0007669"/>
    <property type="project" value="InterPro"/>
</dbReference>
<dbReference type="InterPro" id="IPR036163">
    <property type="entry name" value="HMA_dom_sf"/>
</dbReference>
<dbReference type="InterPro" id="IPR023299">
    <property type="entry name" value="ATPase_P-typ_cyto_dom_N"/>
</dbReference>
<dbReference type="SFLD" id="SFLDG00002">
    <property type="entry name" value="C1.7:_P-type_atpase_like"/>
    <property type="match status" value="1"/>
</dbReference>
<dbReference type="SUPFAM" id="SSF55008">
    <property type="entry name" value="HMA, heavy metal-associated domain"/>
    <property type="match status" value="1"/>
</dbReference>
<dbReference type="PANTHER" id="PTHR43520">
    <property type="entry name" value="ATP7, ISOFORM B"/>
    <property type="match status" value="1"/>
</dbReference>
<dbReference type="Pfam" id="PF00702">
    <property type="entry name" value="Hydrolase"/>
    <property type="match status" value="1"/>
</dbReference>
<dbReference type="CDD" id="cd00371">
    <property type="entry name" value="HMA"/>
    <property type="match status" value="1"/>
</dbReference>
<dbReference type="InterPro" id="IPR036412">
    <property type="entry name" value="HAD-like_sf"/>
</dbReference>
<evidence type="ECO:0000256" key="9">
    <source>
        <dbReference type="ARBA" id="ARBA00022967"/>
    </source>
</evidence>
<evidence type="ECO:0000256" key="11">
    <source>
        <dbReference type="ARBA" id="ARBA00023008"/>
    </source>
</evidence>
<evidence type="ECO:0000256" key="7">
    <source>
        <dbReference type="ARBA" id="ARBA00022796"/>
    </source>
</evidence>
<keyword evidence="7" id="KW-0187">Copper transport</keyword>
<feature type="transmembrane region" description="Helical" evidence="14">
    <location>
        <begin position="146"/>
        <end position="164"/>
    </location>
</feature>
<dbReference type="SUPFAM" id="SSF56784">
    <property type="entry name" value="HAD-like"/>
    <property type="match status" value="1"/>
</dbReference>
<dbReference type="AlphaFoldDB" id="A0A4Z0D4B4"/>
<dbReference type="GO" id="GO:0043682">
    <property type="term" value="F:P-type divalent copper transporter activity"/>
    <property type="evidence" value="ECO:0007669"/>
    <property type="project" value="TreeGrafter"/>
</dbReference>
<reference evidence="17 18" key="1">
    <citation type="submission" date="2019-03" db="EMBL/GenBank/DDBJ databases">
        <title>Draft genome sequence data and analysis of a Fermenting Bacterium, Soehngenia longevitae strain 1933PT, isolated from petroleum reservoir in Azerbaijan.</title>
        <authorList>
            <person name="Grouzdev D.S."/>
            <person name="Bidzhieva S.K."/>
            <person name="Sokolova D.S."/>
            <person name="Tourova T.P."/>
            <person name="Poltaraus A.B."/>
            <person name="Nazina T.N."/>
        </authorList>
    </citation>
    <scope>NUCLEOTIDE SEQUENCE [LARGE SCALE GENOMIC DNA]</scope>
    <source>
        <strain evidence="17 18">1933P</strain>
    </source>
</reference>
<accession>A0A4Z0D4B4</accession>
<feature type="transmembrane region" description="Helical" evidence="14">
    <location>
        <begin position="686"/>
        <end position="704"/>
    </location>
</feature>
<dbReference type="EMBL" id="SRIB01000026">
    <property type="protein sequence ID" value="TFZ39139.1"/>
    <property type="molecule type" value="Genomic_DNA"/>
</dbReference>
<keyword evidence="14" id="KW-1003">Cell membrane</keyword>
<sequence length="710" mass="76807">MTCAACSNRVEKALNKLEGVEKANVNLSSNKALVFYNPSKVNEQSLILAVEKAGYKAEILSEEDKEKAKLLREKEIKSLKRSLVFSALLTLPLVVAMFFHIAGEMNILTNGYFQLLLATPVQFIIGSRFYKGAYHSLRGKAANMDVLIALGTSAAYFYSVYNLINGVHEYYFEASAVIITLILFGKLLEAIAKGKTSDAIKKLMELRPKTARIYREGKEIEIPIDDINVGDVIVIRPGESLPVDGVVIEGASSVDESMLTGESIPVEKKEGDTVIGATLNKTGSFKFKATKVGKDTMLSQIISMVEDAQGSKAPVQRLADKISGIFVPVVLGIALVTFIVFYNIDSFNTGLINAVSVLVIACPCALGLATPTAIMVGTGKGAEHGILVKSGEHLELAHKLTTIVLDKTGTITKGSPEVVYIENFKNIDENELIEISAAVENTSEHPLGEAVVNYAKAKNIEFKETKDFNAIPGKGIKALYNGKKVAIGNRALIKENLIEIETNIEEKIADLEDKGQTVIIVSIDNEISGIIGIADKIKESSYNAIKQMKEMGLEIYMITGDNERTAKAIAREVSIENVIAEVLPENKEKIVTKLKKEGKTVGMVGDGINDAPALASSDVGFAIGTGTDIAIEAADITLIKGDLNGVVTAIRLSHRTMRIIKQNLFWAFFYNTIGIPFAALGYLNPMIAGAAMAFSSVSVVSNSLRLRNFK</sequence>
<feature type="transmembrane region" description="Helical" evidence="14">
    <location>
        <begin position="170"/>
        <end position="192"/>
    </location>
</feature>
<comment type="similarity">
    <text evidence="2 14">Belongs to the cation transport ATPase (P-type) (TC 3.A.3) family. Type IB subfamily.</text>
</comment>
<dbReference type="NCBIfam" id="TIGR01494">
    <property type="entry name" value="ATPase_P-type"/>
    <property type="match status" value="1"/>
</dbReference>
<keyword evidence="12 14" id="KW-0472">Membrane</keyword>
<name>A0A4Z0D4B4_9FIRM</name>
<dbReference type="InterPro" id="IPR018303">
    <property type="entry name" value="ATPase_P-typ_P_site"/>
</dbReference>
<dbReference type="InterPro" id="IPR008250">
    <property type="entry name" value="ATPase_P-typ_transduc_dom_A_sf"/>
</dbReference>
<dbReference type="InterPro" id="IPR027256">
    <property type="entry name" value="P-typ_ATPase_IB"/>
</dbReference>
<keyword evidence="7" id="KW-0406">Ion transport</keyword>
<dbReference type="NCBIfam" id="TIGR01525">
    <property type="entry name" value="ATPase-IB_hvy"/>
    <property type="match status" value="1"/>
</dbReference>
<keyword evidence="4 14" id="KW-0812">Transmembrane</keyword>
<evidence type="ECO:0000256" key="1">
    <source>
        <dbReference type="ARBA" id="ARBA00004651"/>
    </source>
</evidence>
<dbReference type="GO" id="GO:0005507">
    <property type="term" value="F:copper ion binding"/>
    <property type="evidence" value="ECO:0007669"/>
    <property type="project" value="TreeGrafter"/>
</dbReference>
<proteinExistence type="inferred from homology"/>
<feature type="domain" description="HMA" evidence="16">
    <location>
        <begin position="1"/>
        <end position="58"/>
    </location>
</feature>
<dbReference type="InterPro" id="IPR023214">
    <property type="entry name" value="HAD_sf"/>
</dbReference>
<dbReference type="Pfam" id="PF00122">
    <property type="entry name" value="E1-E2_ATPase"/>
    <property type="match status" value="1"/>
</dbReference>
<evidence type="ECO:0000256" key="4">
    <source>
        <dbReference type="ARBA" id="ARBA00022692"/>
    </source>
</evidence>
<evidence type="ECO:0000256" key="13">
    <source>
        <dbReference type="ARBA" id="ARBA00049289"/>
    </source>
</evidence>
<dbReference type="NCBIfam" id="TIGR01511">
    <property type="entry name" value="ATPase-IB1_Cu"/>
    <property type="match status" value="1"/>
</dbReference>
<feature type="transmembrane region" description="Helical" evidence="14">
    <location>
        <begin position="82"/>
        <end position="101"/>
    </location>
</feature>
<keyword evidence="9" id="KW-1278">Translocase</keyword>
<comment type="catalytic activity">
    <reaction evidence="13">
        <text>Cu(+)(in) + ATP + H2O = Cu(+)(out) + ADP + phosphate + H(+)</text>
        <dbReference type="Rhea" id="RHEA:25792"/>
        <dbReference type="ChEBI" id="CHEBI:15377"/>
        <dbReference type="ChEBI" id="CHEBI:15378"/>
        <dbReference type="ChEBI" id="CHEBI:30616"/>
        <dbReference type="ChEBI" id="CHEBI:43474"/>
        <dbReference type="ChEBI" id="CHEBI:49552"/>
        <dbReference type="ChEBI" id="CHEBI:456216"/>
        <dbReference type="EC" id="7.2.2.8"/>
    </reaction>
</comment>
<dbReference type="OrthoDB" id="9760364at2"/>
<keyword evidence="10 14" id="KW-1133">Transmembrane helix</keyword>
<dbReference type="InterPro" id="IPR059000">
    <property type="entry name" value="ATPase_P-type_domA"/>
</dbReference>
<dbReference type="PANTHER" id="PTHR43520:SF8">
    <property type="entry name" value="P-TYPE CU(+) TRANSPORTER"/>
    <property type="match status" value="1"/>
</dbReference>
<dbReference type="PRINTS" id="PR00943">
    <property type="entry name" value="CUATPASE"/>
</dbReference>
<evidence type="ECO:0000256" key="6">
    <source>
        <dbReference type="ARBA" id="ARBA00022741"/>
    </source>
</evidence>
<dbReference type="PRINTS" id="PR00119">
    <property type="entry name" value="CATATPASE"/>
</dbReference>
<keyword evidence="7" id="KW-0813">Transport</keyword>
<dbReference type="InterPro" id="IPR006121">
    <property type="entry name" value="HMA_dom"/>
</dbReference>
<evidence type="ECO:0000256" key="15">
    <source>
        <dbReference type="SAM" id="Coils"/>
    </source>
</evidence>
<dbReference type="PROSITE" id="PS00154">
    <property type="entry name" value="ATPASE_E1_E2"/>
    <property type="match status" value="1"/>
</dbReference>
<dbReference type="InterPro" id="IPR023298">
    <property type="entry name" value="ATPase_P-typ_TM_dom_sf"/>
</dbReference>
<dbReference type="SUPFAM" id="SSF81665">
    <property type="entry name" value="Calcium ATPase, transmembrane domain M"/>
    <property type="match status" value="1"/>
</dbReference>
<dbReference type="GO" id="GO:0005524">
    <property type="term" value="F:ATP binding"/>
    <property type="evidence" value="ECO:0007669"/>
    <property type="project" value="UniProtKB-UniRule"/>
</dbReference>
<keyword evidence="5 14" id="KW-0479">Metal-binding</keyword>
<keyword evidence="8 14" id="KW-0067">ATP-binding</keyword>
<evidence type="ECO:0000256" key="8">
    <source>
        <dbReference type="ARBA" id="ARBA00022840"/>
    </source>
</evidence>
<gene>
    <name evidence="17" type="ORF">E4100_09225</name>
</gene>
<dbReference type="FunFam" id="2.70.150.10:FF:000002">
    <property type="entry name" value="Copper-transporting ATPase 1, putative"/>
    <property type="match status" value="1"/>
</dbReference>
<feature type="transmembrane region" description="Helical" evidence="14">
    <location>
        <begin position="350"/>
        <end position="370"/>
    </location>
</feature>